<organism evidence="1 2">
    <name type="scientific">Paraburkholderia guartelaensis</name>
    <dbReference type="NCBI Taxonomy" id="2546446"/>
    <lineage>
        <taxon>Bacteria</taxon>
        <taxon>Pseudomonadati</taxon>
        <taxon>Pseudomonadota</taxon>
        <taxon>Betaproteobacteria</taxon>
        <taxon>Burkholderiales</taxon>
        <taxon>Burkholderiaceae</taxon>
        <taxon>Paraburkholderia</taxon>
    </lineage>
</organism>
<protein>
    <recommendedName>
        <fullName evidence="3">LLM class flavin-dependent oxidoreductase</fullName>
    </recommendedName>
</protein>
<dbReference type="EMBL" id="JAYMRW010000025">
    <property type="protein sequence ID" value="MEM5452783.1"/>
    <property type="molecule type" value="Genomic_DNA"/>
</dbReference>
<sequence length="101" mass="11611">MNAFTMNTASHLNYGLWRHPDDDETGRYTHVDHWTDLAKLLDEGGLDTLFIAYALRLLDAYGGSAETSLRTGAQLPVNDLGCRRHVRRWRNARRTVRKQRG</sequence>
<evidence type="ECO:0000313" key="2">
    <source>
        <dbReference type="Proteomes" id="UP001390669"/>
    </source>
</evidence>
<evidence type="ECO:0008006" key="3">
    <source>
        <dbReference type="Google" id="ProtNLM"/>
    </source>
</evidence>
<gene>
    <name evidence="1" type="ORF">VSR33_35810</name>
</gene>
<dbReference type="Gene3D" id="3.20.20.30">
    <property type="entry name" value="Luciferase-like domain"/>
    <property type="match status" value="1"/>
</dbReference>
<comment type="caution">
    <text evidence="1">The sequence shown here is derived from an EMBL/GenBank/DDBJ whole genome shotgun (WGS) entry which is preliminary data.</text>
</comment>
<dbReference type="RefSeq" id="WP_368683294.1">
    <property type="nucleotide sequence ID" value="NZ_JAYMRW010000025.1"/>
</dbReference>
<keyword evidence="2" id="KW-1185">Reference proteome</keyword>
<evidence type="ECO:0000313" key="1">
    <source>
        <dbReference type="EMBL" id="MEM5452783.1"/>
    </source>
</evidence>
<accession>A0ABU9SN54</accession>
<reference evidence="1 2" key="1">
    <citation type="submission" date="2024-01" db="EMBL/GenBank/DDBJ databases">
        <title>The diversity of rhizobia nodulating Mimosa spp. in eleven states of Brazil covering several biomes is determined by host plant, location, and edaphic factors.</title>
        <authorList>
            <person name="Rouws L."/>
            <person name="Barauna A."/>
            <person name="Beukes C."/>
            <person name="De Faria S.M."/>
            <person name="Gross E."/>
            <person name="Dos Reis Junior F.B."/>
            <person name="Simon M."/>
            <person name="Maluk M."/>
            <person name="Odee D.W."/>
            <person name="Kenicer G."/>
            <person name="Young J.P.W."/>
            <person name="Reis V.M."/>
            <person name="Zilli J."/>
            <person name="James E.K."/>
        </authorList>
    </citation>
    <scope>NUCLEOTIDE SEQUENCE [LARGE SCALE GENOMIC DNA]</scope>
    <source>
        <strain evidence="1 2">JPY164</strain>
    </source>
</reference>
<dbReference type="SUPFAM" id="SSF51679">
    <property type="entry name" value="Bacterial luciferase-like"/>
    <property type="match status" value="1"/>
</dbReference>
<dbReference type="Proteomes" id="UP001390669">
    <property type="component" value="Unassembled WGS sequence"/>
</dbReference>
<dbReference type="InterPro" id="IPR036661">
    <property type="entry name" value="Luciferase-like_sf"/>
</dbReference>
<proteinExistence type="predicted"/>
<name>A0ABU9SN54_9BURK</name>
<dbReference type="CDD" id="cd00347">
    <property type="entry name" value="Flavin_utilizing_monoxygenases"/>
    <property type="match status" value="1"/>
</dbReference>